<sequence>MTGPHDIRNIVILGGGTAGWMAAAAFSYLLDTERTKVTLVESEAIGTVGVGEATIPPILLFNQMLGIDENEFLSRTQGTIKLGIEFRDWLRRGHSYFHPFGDFGTAIETVPMHHFWLRQKAMGLPVADLFEFSLMARAARKGRFMRPVSGDARSVLAGIHYAYQFDASLYAGFLREYAEKRGVARLEGRVAKVHQDTESGYVTSLLLEDGREISGELFIDCSGFRGVLIEQTLEAGYEDWSSWLPADRAVAVPCAKVSDPVPFTRATAHEAGWQWRIPLQHRTGNGHVYCSGFTDDQTALDRLLENLDGEPLADPHPLRFVTGHRRIFWDRNVVALGLAQGFLEPLESTSIHLVQQGIARLMAHFPDRRFSPAARDAYNRRTLWEYERIRDFLVLHYTATERDDSPFWRHCQTIPHPDDLRRKMEMFEQTGRIHREDQELFTESSWLAVMHGQGIEPSGWSPLVERFPVADMQQRLARMHSVIDRASDAMPTHADFLSSTRNA</sequence>
<gene>
    <name evidence="2" type="ORF">ACFONP_09000</name>
</gene>
<dbReference type="Pfam" id="PF04820">
    <property type="entry name" value="Trp_halogenase"/>
    <property type="match status" value="1"/>
</dbReference>
<dbReference type="RefSeq" id="WP_189574869.1">
    <property type="nucleotide sequence ID" value="NZ_BMXU01000002.1"/>
</dbReference>
<dbReference type="PANTHER" id="PTHR43747">
    <property type="entry name" value="FAD-BINDING PROTEIN"/>
    <property type="match status" value="1"/>
</dbReference>
<dbReference type="Gene3D" id="3.50.50.60">
    <property type="entry name" value="FAD/NAD(P)-binding domain"/>
    <property type="match status" value="1"/>
</dbReference>
<dbReference type="EMBL" id="JBHRVA010000003">
    <property type="protein sequence ID" value="MFC3302868.1"/>
    <property type="molecule type" value="Genomic_DNA"/>
</dbReference>
<dbReference type="InterPro" id="IPR050816">
    <property type="entry name" value="Flavin-dep_Halogenase_NPB"/>
</dbReference>
<dbReference type="PIRSF" id="PIRSF011396">
    <property type="entry name" value="Trp_halogenase"/>
    <property type="match status" value="1"/>
</dbReference>
<dbReference type="InterPro" id="IPR033856">
    <property type="entry name" value="Trp_halogen"/>
</dbReference>
<protein>
    <submittedName>
        <fullName evidence="2">Tryptophan halogenase family protein</fullName>
        <ecNumber evidence="2">1.14.19.-</ecNumber>
    </submittedName>
</protein>
<accession>A0ABV7MBY2</accession>
<dbReference type="PANTHER" id="PTHR43747:SF4">
    <property type="entry name" value="FLAVIN-DEPENDENT TRYPTOPHAN HALOGENASE"/>
    <property type="match status" value="1"/>
</dbReference>
<dbReference type="EC" id="1.14.19.-" evidence="2"/>
<dbReference type="InterPro" id="IPR036188">
    <property type="entry name" value="FAD/NAD-bd_sf"/>
</dbReference>
<evidence type="ECO:0000313" key="3">
    <source>
        <dbReference type="Proteomes" id="UP001595607"/>
    </source>
</evidence>
<organism evidence="2 3">
    <name type="scientific">Parvularcula lutaonensis</name>
    <dbReference type="NCBI Taxonomy" id="491923"/>
    <lineage>
        <taxon>Bacteria</taxon>
        <taxon>Pseudomonadati</taxon>
        <taxon>Pseudomonadota</taxon>
        <taxon>Alphaproteobacteria</taxon>
        <taxon>Parvularculales</taxon>
        <taxon>Parvularculaceae</taxon>
        <taxon>Parvularcula</taxon>
    </lineage>
</organism>
<dbReference type="SUPFAM" id="SSF51905">
    <property type="entry name" value="FAD/NAD(P)-binding domain"/>
    <property type="match status" value="1"/>
</dbReference>
<comment type="caution">
    <text evidence="2">The sequence shown here is derived from an EMBL/GenBank/DDBJ whole genome shotgun (WGS) entry which is preliminary data.</text>
</comment>
<keyword evidence="2" id="KW-0560">Oxidoreductase</keyword>
<evidence type="ECO:0000313" key="2">
    <source>
        <dbReference type="EMBL" id="MFC3302868.1"/>
    </source>
</evidence>
<reference evidence="3" key="1">
    <citation type="journal article" date="2019" name="Int. J. Syst. Evol. Microbiol.">
        <title>The Global Catalogue of Microorganisms (GCM) 10K type strain sequencing project: providing services to taxonomists for standard genome sequencing and annotation.</title>
        <authorList>
            <consortium name="The Broad Institute Genomics Platform"/>
            <consortium name="The Broad Institute Genome Sequencing Center for Infectious Disease"/>
            <person name="Wu L."/>
            <person name="Ma J."/>
        </authorList>
    </citation>
    <scope>NUCLEOTIDE SEQUENCE [LARGE SCALE GENOMIC DNA]</scope>
    <source>
        <strain evidence="3">KCTC 22245</strain>
    </source>
</reference>
<name>A0ABV7MBY2_9PROT</name>
<keyword evidence="3" id="KW-1185">Reference proteome</keyword>
<feature type="transmembrane region" description="Helical" evidence="1">
    <location>
        <begin position="7"/>
        <end position="30"/>
    </location>
</feature>
<dbReference type="GO" id="GO:0016491">
    <property type="term" value="F:oxidoreductase activity"/>
    <property type="evidence" value="ECO:0007669"/>
    <property type="project" value="UniProtKB-KW"/>
</dbReference>
<keyword evidence="1" id="KW-1133">Transmembrane helix</keyword>
<proteinExistence type="predicted"/>
<keyword evidence="1" id="KW-0812">Transmembrane</keyword>
<keyword evidence="1" id="KW-0472">Membrane</keyword>
<dbReference type="InterPro" id="IPR006905">
    <property type="entry name" value="Flavin_halogenase"/>
</dbReference>
<dbReference type="Proteomes" id="UP001595607">
    <property type="component" value="Unassembled WGS sequence"/>
</dbReference>
<evidence type="ECO:0000256" key="1">
    <source>
        <dbReference type="SAM" id="Phobius"/>
    </source>
</evidence>